<reference evidence="2 3" key="1">
    <citation type="submission" date="2013-11" db="EMBL/GenBank/DDBJ databases">
        <title>Genome sequencing of Stegodyphus mimosarum.</title>
        <authorList>
            <person name="Bechsgaard J."/>
        </authorList>
    </citation>
    <scope>NUCLEOTIDE SEQUENCE [LARGE SCALE GENOMIC DNA]</scope>
</reference>
<evidence type="ECO:0000313" key="2">
    <source>
        <dbReference type="EMBL" id="KFM74872.1"/>
    </source>
</evidence>
<evidence type="ECO:0000313" key="3">
    <source>
        <dbReference type="Proteomes" id="UP000054359"/>
    </source>
</evidence>
<dbReference type="Pfam" id="PF01683">
    <property type="entry name" value="EB"/>
    <property type="match status" value="1"/>
</dbReference>
<accession>A0A087UBY3</accession>
<sequence length="59" mass="6800">MPLRKDKCLPPAAIDDYCLNDRQCQMANRFSYCKYIIPKIYGKCQCPLGFLLTADGECY</sequence>
<dbReference type="InterPro" id="IPR006149">
    <property type="entry name" value="EB_dom"/>
</dbReference>
<feature type="domain" description="EB" evidence="1">
    <location>
        <begin position="5"/>
        <end position="58"/>
    </location>
</feature>
<evidence type="ECO:0000259" key="1">
    <source>
        <dbReference type="Pfam" id="PF01683"/>
    </source>
</evidence>
<proteinExistence type="predicted"/>
<dbReference type="Proteomes" id="UP000054359">
    <property type="component" value="Unassembled WGS sequence"/>
</dbReference>
<name>A0A087UBY3_STEMI</name>
<feature type="non-terminal residue" evidence="2">
    <location>
        <position position="59"/>
    </location>
</feature>
<dbReference type="EMBL" id="KK119144">
    <property type="protein sequence ID" value="KFM74872.1"/>
    <property type="molecule type" value="Genomic_DNA"/>
</dbReference>
<organism evidence="2 3">
    <name type="scientific">Stegodyphus mimosarum</name>
    <name type="common">African social velvet spider</name>
    <dbReference type="NCBI Taxonomy" id="407821"/>
    <lineage>
        <taxon>Eukaryota</taxon>
        <taxon>Metazoa</taxon>
        <taxon>Ecdysozoa</taxon>
        <taxon>Arthropoda</taxon>
        <taxon>Chelicerata</taxon>
        <taxon>Arachnida</taxon>
        <taxon>Araneae</taxon>
        <taxon>Araneomorphae</taxon>
        <taxon>Entelegynae</taxon>
        <taxon>Eresoidea</taxon>
        <taxon>Eresidae</taxon>
        <taxon>Stegodyphus</taxon>
    </lineage>
</organism>
<dbReference type="STRING" id="407821.A0A087UBY3"/>
<keyword evidence="3" id="KW-1185">Reference proteome</keyword>
<gene>
    <name evidence="2" type="ORF">X975_11745</name>
</gene>
<dbReference type="OrthoDB" id="9978656at2759"/>
<dbReference type="AlphaFoldDB" id="A0A087UBY3"/>
<protein>
    <recommendedName>
        <fullName evidence="1">EB domain-containing protein</fullName>
    </recommendedName>
</protein>